<evidence type="ECO:0000313" key="2">
    <source>
        <dbReference type="Proteomes" id="UP000019801"/>
    </source>
</evidence>
<accession>X5M0I0</accession>
<dbReference type="KEGG" id="bhs:BM1374165_01441"/>
<name>X5M0I0_BARHN</name>
<gene>
    <name evidence="1" type="ORF">BM1374165_01441</name>
</gene>
<sequence>MSQTQPQKNGKDRQAEIQNEYAYNDELEASALPNEKMDQVHCALEEKLEPVKKTRRPSRRCTVKLKENHPFEFSHFRLLWETSENGRCTGRKRMHLCRT</sequence>
<dbReference type="EMBL" id="HG969191">
    <property type="protein sequence ID" value="CDO47417.1"/>
    <property type="molecule type" value="Genomic_DNA"/>
</dbReference>
<dbReference type="PATRIC" id="fig|38323.4.peg.1564"/>
<organism evidence="1 2">
    <name type="scientific">Bartonella henselae</name>
    <name type="common">Rochalimaea henselae</name>
    <dbReference type="NCBI Taxonomy" id="38323"/>
    <lineage>
        <taxon>Bacteria</taxon>
        <taxon>Pseudomonadati</taxon>
        <taxon>Pseudomonadota</taxon>
        <taxon>Alphaproteobacteria</taxon>
        <taxon>Hyphomicrobiales</taxon>
        <taxon>Bartonellaceae</taxon>
        <taxon>Bartonella</taxon>
    </lineage>
</organism>
<protein>
    <submittedName>
        <fullName evidence="1">Uncharacterized protein</fullName>
    </submittedName>
</protein>
<reference evidence="2" key="1">
    <citation type="submission" date="2013-11" db="EMBL/GenBank/DDBJ databases">
        <title>Genome sequencing of Bartonella spp. isolated from human blood.</title>
        <authorList>
            <person name="Raoult D."/>
        </authorList>
    </citation>
    <scope>NUCLEOTIDE SEQUENCE</scope>
    <source>
        <strain evidence="2">BM1374165</strain>
    </source>
</reference>
<proteinExistence type="predicted"/>
<evidence type="ECO:0000313" key="1">
    <source>
        <dbReference type="EMBL" id="CDO47417.1"/>
    </source>
</evidence>
<dbReference type="AlphaFoldDB" id="X5M0I0"/>
<dbReference type="Proteomes" id="UP000019801">
    <property type="component" value="Chromosome I"/>
</dbReference>
<dbReference type="RefSeq" id="WP_051524351.1">
    <property type="nucleotide sequence ID" value="NZ_CACVBK010000010.1"/>
</dbReference>